<dbReference type="InterPro" id="IPR046698">
    <property type="entry name" value="PedC-like"/>
</dbReference>
<evidence type="ECO:0008006" key="3">
    <source>
        <dbReference type="Google" id="ProtNLM"/>
    </source>
</evidence>
<keyword evidence="2" id="KW-1185">Reference proteome</keyword>
<dbReference type="AlphaFoldDB" id="A0A0R2MAM5"/>
<reference evidence="1 2" key="1">
    <citation type="journal article" date="2015" name="Genome Announc.">
        <title>Expanding the biotechnology potential of lactobacilli through comparative genomics of 213 strains and associated genera.</title>
        <authorList>
            <person name="Sun Z."/>
            <person name="Harris H.M."/>
            <person name="McCann A."/>
            <person name="Guo C."/>
            <person name="Argimon S."/>
            <person name="Zhang W."/>
            <person name="Yang X."/>
            <person name="Jeffery I.B."/>
            <person name="Cooney J.C."/>
            <person name="Kagawa T.F."/>
            <person name="Liu W."/>
            <person name="Song Y."/>
            <person name="Salvetti E."/>
            <person name="Wrobel A."/>
            <person name="Rasinkangas P."/>
            <person name="Parkhill J."/>
            <person name="Rea M.C."/>
            <person name="O'Sullivan O."/>
            <person name="Ritari J."/>
            <person name="Douillard F.P."/>
            <person name="Paul Ross R."/>
            <person name="Yang R."/>
            <person name="Briner A.E."/>
            <person name="Felis G.E."/>
            <person name="de Vos W.M."/>
            <person name="Barrangou R."/>
            <person name="Klaenhammer T.R."/>
            <person name="Caufield P.W."/>
            <person name="Cui Y."/>
            <person name="Zhang H."/>
            <person name="O'Toole P.W."/>
        </authorList>
    </citation>
    <scope>NUCLEOTIDE SEQUENCE [LARGE SCALE GENOMIC DNA]</scope>
    <source>
        <strain evidence="1 2">LMG 26013</strain>
    </source>
</reference>
<dbReference type="SUPFAM" id="SSF52833">
    <property type="entry name" value="Thioredoxin-like"/>
    <property type="match status" value="1"/>
</dbReference>
<gene>
    <name evidence="1" type="ORF">IV64_GL002796</name>
</gene>
<organism evidence="1 2">
    <name type="scientific">Lactiplantibacillus xiangfangensis</name>
    <dbReference type="NCBI Taxonomy" id="942150"/>
    <lineage>
        <taxon>Bacteria</taxon>
        <taxon>Bacillati</taxon>
        <taxon>Bacillota</taxon>
        <taxon>Bacilli</taxon>
        <taxon>Lactobacillales</taxon>
        <taxon>Lactobacillaceae</taxon>
        <taxon>Lactiplantibacillus</taxon>
    </lineage>
</organism>
<comment type="caution">
    <text evidence="1">The sequence shown here is derived from an EMBL/GenBank/DDBJ whole genome shotgun (WGS) entry which is preliminary data.</text>
</comment>
<name>A0A0R2MAM5_9LACO</name>
<dbReference type="PATRIC" id="fig|942150.3.peg.2910"/>
<dbReference type="GO" id="GO:0030152">
    <property type="term" value="P:bacteriocin biosynthetic process"/>
    <property type="evidence" value="ECO:0007669"/>
    <property type="project" value="InterPro"/>
</dbReference>
<dbReference type="InterPro" id="IPR005985">
    <property type="entry name" value="PedC_BrcD"/>
</dbReference>
<dbReference type="RefSeq" id="WP_162261260.1">
    <property type="nucleotide sequence ID" value="NZ_JQCL01000059.1"/>
</dbReference>
<evidence type="ECO:0000313" key="2">
    <source>
        <dbReference type="Proteomes" id="UP000051783"/>
    </source>
</evidence>
<dbReference type="Pfam" id="PF20207">
    <property type="entry name" value="DUF6568"/>
    <property type="match status" value="1"/>
</dbReference>
<evidence type="ECO:0000313" key="1">
    <source>
        <dbReference type="EMBL" id="KRO10487.1"/>
    </source>
</evidence>
<dbReference type="Proteomes" id="UP000051783">
    <property type="component" value="Unassembled WGS sequence"/>
</dbReference>
<dbReference type="STRING" id="942150.IV64_GL002796"/>
<dbReference type="EMBL" id="JQCL01000059">
    <property type="protein sequence ID" value="KRO10487.1"/>
    <property type="molecule type" value="Genomic_DNA"/>
</dbReference>
<proteinExistence type="predicted"/>
<sequence>MTTITEDQYLSNIKGVKYLSASAYLDMLKNGQKFVLFIGFKECPYCRKFSTTLNAYLKNPTTQIYYLDLDQFDNDSMQNLFDQVITDSGLQYTPTVEKINQGVIVNKLVGSTITLSQLRSL</sequence>
<accession>A0A0R2MAM5</accession>
<dbReference type="InterPro" id="IPR036249">
    <property type="entry name" value="Thioredoxin-like_sf"/>
</dbReference>
<dbReference type="Gene3D" id="3.40.30.10">
    <property type="entry name" value="Glutaredoxin"/>
    <property type="match status" value="1"/>
</dbReference>
<protein>
    <recommendedName>
        <fullName evidence="3">Bacteriocin transport accessory protein</fullName>
    </recommendedName>
</protein>
<dbReference type="NCBIfam" id="TIGR01295">
    <property type="entry name" value="PedC_BrcD"/>
    <property type="match status" value="1"/>
</dbReference>